<gene>
    <name evidence="2" type="ORF">nbrc107696_10930</name>
</gene>
<feature type="region of interest" description="Disordered" evidence="1">
    <location>
        <begin position="44"/>
        <end position="63"/>
    </location>
</feature>
<keyword evidence="3" id="KW-1185">Reference proteome</keyword>
<evidence type="ECO:0000256" key="1">
    <source>
        <dbReference type="SAM" id="MobiDB-lite"/>
    </source>
</evidence>
<protein>
    <submittedName>
        <fullName evidence="2">Uncharacterized protein</fullName>
    </submittedName>
</protein>
<feature type="compositionally biased region" description="Basic and acidic residues" evidence="1">
    <location>
        <begin position="44"/>
        <end position="58"/>
    </location>
</feature>
<dbReference type="Proteomes" id="UP000444960">
    <property type="component" value="Unassembled WGS sequence"/>
</dbReference>
<sequence length="79" mass="8412">MFPMVPGASPLRASEIGKGPIDAAEYIDRNGKLFVAERAEIGDRRLDGGGDARGDRFIGGRGAPRPSCRSVVFHQNLSA</sequence>
<name>A0A7I9V5W6_9ACTN</name>
<evidence type="ECO:0000313" key="2">
    <source>
        <dbReference type="EMBL" id="GEE00647.1"/>
    </source>
</evidence>
<reference evidence="3" key="1">
    <citation type="submission" date="2019-06" db="EMBL/GenBank/DDBJ databases">
        <title>Gordonia isolated from sludge of a wastewater treatment plant.</title>
        <authorList>
            <person name="Tamura T."/>
            <person name="Aoyama K."/>
            <person name="Kang Y."/>
            <person name="Saito S."/>
            <person name="Akiyama N."/>
            <person name="Yazawa K."/>
            <person name="Gonoi T."/>
            <person name="Mikami Y."/>
        </authorList>
    </citation>
    <scope>NUCLEOTIDE SEQUENCE [LARGE SCALE GENOMIC DNA]</scope>
    <source>
        <strain evidence="3">NBRC 107696</strain>
    </source>
</reference>
<proteinExistence type="predicted"/>
<dbReference type="AlphaFoldDB" id="A0A7I9V5W6"/>
<comment type="caution">
    <text evidence="2">The sequence shown here is derived from an EMBL/GenBank/DDBJ whole genome shotgun (WGS) entry which is preliminary data.</text>
</comment>
<dbReference type="EMBL" id="BJOV01000002">
    <property type="protein sequence ID" value="GEE00647.1"/>
    <property type="molecule type" value="Genomic_DNA"/>
</dbReference>
<accession>A0A7I9V5W6</accession>
<evidence type="ECO:0000313" key="3">
    <source>
        <dbReference type="Proteomes" id="UP000444960"/>
    </source>
</evidence>
<organism evidence="2 3">
    <name type="scientific">Gordonia spumicola</name>
    <dbReference type="NCBI Taxonomy" id="589161"/>
    <lineage>
        <taxon>Bacteria</taxon>
        <taxon>Bacillati</taxon>
        <taxon>Actinomycetota</taxon>
        <taxon>Actinomycetes</taxon>
        <taxon>Mycobacteriales</taxon>
        <taxon>Gordoniaceae</taxon>
        <taxon>Gordonia</taxon>
    </lineage>
</organism>